<evidence type="ECO:0000256" key="2">
    <source>
        <dbReference type="ARBA" id="ARBA00010072"/>
    </source>
</evidence>
<evidence type="ECO:0000256" key="1">
    <source>
        <dbReference type="ARBA" id="ARBA00004429"/>
    </source>
</evidence>
<reference evidence="12" key="1">
    <citation type="submission" date="2018-06" db="EMBL/GenBank/DDBJ databases">
        <title>Aestuariibacter litoralis strain KCTC 52945T.</title>
        <authorList>
            <person name="Li X."/>
            <person name="Salam N."/>
            <person name="Li J.-L."/>
            <person name="Chen Y.-M."/>
            <person name="Yang Z.-W."/>
            <person name="Zhang L.-Y."/>
            <person name="Han M.-X."/>
            <person name="Xiao M."/>
            <person name="Li W.-J."/>
        </authorList>
    </citation>
    <scope>NUCLEOTIDE SEQUENCE [LARGE SCALE GENOMIC DNA]</scope>
    <source>
        <strain evidence="12">KCTC 52945</strain>
    </source>
</reference>
<evidence type="ECO:0000256" key="6">
    <source>
        <dbReference type="ARBA" id="ARBA00022692"/>
    </source>
</evidence>
<dbReference type="AlphaFoldDB" id="A0A2W2AWL4"/>
<dbReference type="NCBIfam" id="TIGR01726">
    <property type="entry name" value="HEQRo_perm_3TM"/>
    <property type="match status" value="1"/>
</dbReference>
<protein>
    <submittedName>
        <fullName evidence="11">ABC transporter permease</fullName>
    </submittedName>
</protein>
<evidence type="ECO:0000313" key="11">
    <source>
        <dbReference type="EMBL" id="PZF77020.1"/>
    </source>
</evidence>
<feature type="transmembrane region" description="Helical" evidence="9">
    <location>
        <begin position="206"/>
        <end position="228"/>
    </location>
</feature>
<comment type="similarity">
    <text evidence="2">Belongs to the binding-protein-dependent transport system permease family. HisMQ subfamily.</text>
</comment>
<evidence type="ECO:0000256" key="4">
    <source>
        <dbReference type="ARBA" id="ARBA00022475"/>
    </source>
</evidence>
<dbReference type="Pfam" id="PF00528">
    <property type="entry name" value="BPD_transp_1"/>
    <property type="match status" value="1"/>
</dbReference>
<evidence type="ECO:0000259" key="10">
    <source>
        <dbReference type="PROSITE" id="PS50928"/>
    </source>
</evidence>
<dbReference type="SUPFAM" id="SSF161098">
    <property type="entry name" value="MetI-like"/>
    <property type="match status" value="1"/>
</dbReference>
<accession>A0A2W2AWL4</accession>
<dbReference type="PANTHER" id="PTHR30133">
    <property type="entry name" value="CATIONIC AMINO ACID TRANSPORTER, MEMBRANE COMPONENT"/>
    <property type="match status" value="1"/>
</dbReference>
<sequence>MAGQPGFPEILSFGPTGYGDELLFGASVSVAIALLAYALGLIIGVIGAMSKLYGSTLTRTIMQGYTTLVRAVPELILILILYYAGTATLNQLLESSGFSAIAINGFAAAVLVLGFVQGAYSTEVLRAAIQAIPVGQMEAARAYGMSPWLIFRRITLPSMLPYAIPGLANLWLIVTKDTALIAVVGYTELALATRQAAGNTKMYFTFFMAAGLVYLIITLVSQRGFAMLEKRVRRGQRKLT</sequence>
<feature type="transmembrane region" description="Helical" evidence="9">
    <location>
        <begin position="22"/>
        <end position="46"/>
    </location>
</feature>
<keyword evidence="3 9" id="KW-0813">Transport</keyword>
<dbReference type="CDD" id="cd06261">
    <property type="entry name" value="TM_PBP2"/>
    <property type="match status" value="1"/>
</dbReference>
<keyword evidence="6 9" id="KW-0812">Transmembrane</keyword>
<dbReference type="PROSITE" id="PS50928">
    <property type="entry name" value="ABC_TM1"/>
    <property type="match status" value="1"/>
</dbReference>
<dbReference type="InterPro" id="IPR010065">
    <property type="entry name" value="AA_ABC_transptr_permease_3TM"/>
</dbReference>
<dbReference type="InterPro" id="IPR035906">
    <property type="entry name" value="MetI-like_sf"/>
</dbReference>
<dbReference type="GO" id="GO:0022857">
    <property type="term" value="F:transmembrane transporter activity"/>
    <property type="evidence" value="ECO:0007669"/>
    <property type="project" value="InterPro"/>
</dbReference>
<evidence type="ECO:0000256" key="8">
    <source>
        <dbReference type="ARBA" id="ARBA00023136"/>
    </source>
</evidence>
<name>A0A2W2AWL4_9HYPH</name>
<evidence type="ECO:0000256" key="9">
    <source>
        <dbReference type="RuleBase" id="RU363032"/>
    </source>
</evidence>
<dbReference type="GO" id="GO:0043190">
    <property type="term" value="C:ATP-binding cassette (ABC) transporter complex"/>
    <property type="evidence" value="ECO:0007669"/>
    <property type="project" value="InterPro"/>
</dbReference>
<feature type="transmembrane region" description="Helical" evidence="9">
    <location>
        <begin position="67"/>
        <end position="85"/>
    </location>
</feature>
<dbReference type="Gene3D" id="1.10.3720.10">
    <property type="entry name" value="MetI-like"/>
    <property type="match status" value="1"/>
</dbReference>
<feature type="transmembrane region" description="Helical" evidence="9">
    <location>
        <begin position="97"/>
        <end position="116"/>
    </location>
</feature>
<proteinExistence type="inferred from homology"/>
<dbReference type="Proteomes" id="UP000248795">
    <property type="component" value="Unassembled WGS sequence"/>
</dbReference>
<keyword evidence="12" id="KW-1185">Reference proteome</keyword>
<keyword evidence="8 9" id="KW-0472">Membrane</keyword>
<keyword evidence="7 9" id="KW-1133">Transmembrane helix</keyword>
<dbReference type="EMBL" id="QKVK01000004">
    <property type="protein sequence ID" value="PZF77020.1"/>
    <property type="molecule type" value="Genomic_DNA"/>
</dbReference>
<dbReference type="InterPro" id="IPR000515">
    <property type="entry name" value="MetI-like"/>
</dbReference>
<comment type="caution">
    <text evidence="11">The sequence shown here is derived from an EMBL/GenBank/DDBJ whole genome shotgun (WGS) entry which is preliminary data.</text>
</comment>
<evidence type="ECO:0000256" key="7">
    <source>
        <dbReference type="ARBA" id="ARBA00022989"/>
    </source>
</evidence>
<evidence type="ECO:0000256" key="3">
    <source>
        <dbReference type="ARBA" id="ARBA00022448"/>
    </source>
</evidence>
<keyword evidence="4" id="KW-1003">Cell membrane</keyword>
<evidence type="ECO:0000313" key="12">
    <source>
        <dbReference type="Proteomes" id="UP000248795"/>
    </source>
</evidence>
<dbReference type="InterPro" id="IPR051613">
    <property type="entry name" value="ABC_transp_permease_HisMQ"/>
</dbReference>
<comment type="subcellular location">
    <subcellularLocation>
        <location evidence="1">Cell inner membrane</location>
        <topology evidence="1">Multi-pass membrane protein</topology>
    </subcellularLocation>
    <subcellularLocation>
        <location evidence="9">Cell membrane</location>
        <topology evidence="9">Multi-pass membrane protein</topology>
    </subcellularLocation>
</comment>
<keyword evidence="5" id="KW-0997">Cell inner membrane</keyword>
<feature type="domain" description="ABC transmembrane type-1" evidence="10">
    <location>
        <begin position="26"/>
        <end position="225"/>
    </location>
</feature>
<gene>
    <name evidence="11" type="ORF">DK847_11285</name>
</gene>
<organism evidence="11 12">
    <name type="scientific">Aestuariivirga litoralis</name>
    <dbReference type="NCBI Taxonomy" id="2650924"/>
    <lineage>
        <taxon>Bacteria</taxon>
        <taxon>Pseudomonadati</taxon>
        <taxon>Pseudomonadota</taxon>
        <taxon>Alphaproteobacteria</taxon>
        <taxon>Hyphomicrobiales</taxon>
        <taxon>Aestuariivirgaceae</taxon>
        <taxon>Aestuariivirga</taxon>
    </lineage>
</organism>
<evidence type="ECO:0000256" key="5">
    <source>
        <dbReference type="ARBA" id="ARBA00022519"/>
    </source>
</evidence>
<feature type="transmembrane region" description="Helical" evidence="9">
    <location>
        <begin position="162"/>
        <end position="186"/>
    </location>
</feature>
<dbReference type="RefSeq" id="WP_111198598.1">
    <property type="nucleotide sequence ID" value="NZ_QKVK01000004.1"/>
</dbReference>